<evidence type="ECO:0000313" key="4">
    <source>
        <dbReference type="Proteomes" id="UP001059209"/>
    </source>
</evidence>
<dbReference type="PANTHER" id="PTHR45681">
    <property type="entry name" value="POLYKETIDE SYNTHASE 44-RELATED"/>
    <property type="match status" value="1"/>
</dbReference>
<evidence type="ECO:0000313" key="3">
    <source>
        <dbReference type="EMBL" id="UWX56083.1"/>
    </source>
</evidence>
<dbReference type="Gene3D" id="3.30.70.3290">
    <property type="match status" value="1"/>
</dbReference>
<dbReference type="PROSITE" id="PS50075">
    <property type="entry name" value="CARRIER"/>
    <property type="match status" value="1"/>
</dbReference>
<evidence type="ECO:0000259" key="2">
    <source>
        <dbReference type="PROSITE" id="PS50075"/>
    </source>
</evidence>
<name>A0ABY5YAK4_9FLAO</name>
<dbReference type="RefSeq" id="WP_260574616.1">
    <property type="nucleotide sequence ID" value="NZ_CP104205.1"/>
</dbReference>
<dbReference type="InterPro" id="IPR001227">
    <property type="entry name" value="Ac_transferase_dom_sf"/>
</dbReference>
<dbReference type="Pfam" id="PF00550">
    <property type="entry name" value="PP-binding"/>
    <property type="match status" value="1"/>
</dbReference>
<dbReference type="Proteomes" id="UP001059209">
    <property type="component" value="Chromosome"/>
</dbReference>
<dbReference type="InterPro" id="IPR009081">
    <property type="entry name" value="PP-bd_ACP"/>
</dbReference>
<dbReference type="InterPro" id="IPR016035">
    <property type="entry name" value="Acyl_Trfase/lysoPLipase"/>
</dbReference>
<gene>
    <name evidence="3" type="ORF">NYZ99_07185</name>
</gene>
<keyword evidence="4" id="KW-1185">Reference proteome</keyword>
<organism evidence="3 4">
    <name type="scientific">Maribacter litopenaei</name>
    <dbReference type="NCBI Taxonomy" id="2976127"/>
    <lineage>
        <taxon>Bacteria</taxon>
        <taxon>Pseudomonadati</taxon>
        <taxon>Bacteroidota</taxon>
        <taxon>Flavobacteriia</taxon>
        <taxon>Flavobacteriales</taxon>
        <taxon>Flavobacteriaceae</taxon>
        <taxon>Maribacter</taxon>
    </lineage>
</organism>
<accession>A0ABY5YAK4</accession>
<proteinExistence type="predicted"/>
<dbReference type="Pfam" id="PF00698">
    <property type="entry name" value="Acyl_transf_1"/>
    <property type="match status" value="1"/>
</dbReference>
<evidence type="ECO:0000256" key="1">
    <source>
        <dbReference type="ARBA" id="ARBA00022679"/>
    </source>
</evidence>
<dbReference type="EMBL" id="CP104205">
    <property type="protein sequence ID" value="UWX56083.1"/>
    <property type="molecule type" value="Genomic_DNA"/>
</dbReference>
<protein>
    <submittedName>
        <fullName evidence="3">Phosphopantetheine-binding protein</fullName>
    </submittedName>
</protein>
<feature type="domain" description="Carrier" evidence="2">
    <location>
        <begin position="223"/>
        <end position="298"/>
    </location>
</feature>
<keyword evidence="1" id="KW-0808">Transferase</keyword>
<sequence length="299" mass="34139">MKEEGIANMLLATSHAFHSTMMNPILDTFEKEVQKMELNAPRIPIISTATGKWMSKEEATNPKYWTNHLRDAVKFSQALDTIIELDENTVLLEVGPGRALSTLARQKKAGKSITPISSLTAPKDQEDSYHTILTALGELWINGHEPDWNLFYKEHDQHKICLPSYSFDRKPCWVETPQIEQQQENLHFTNNTPPTYDRVDIPINIDTFHESGTNEIPSIMRKDIILQKISEIISNISGIELEQEDNQYNFLELGLDSLVLTQMATTCKKEFETDITFRQLNDELNSPQLLAAYLGYQIA</sequence>
<dbReference type="Gene3D" id="3.40.366.10">
    <property type="entry name" value="Malonyl-Coenzyme A Acyl Carrier Protein, domain 2"/>
    <property type="match status" value="1"/>
</dbReference>
<dbReference type="SMART" id="SM00827">
    <property type="entry name" value="PKS_AT"/>
    <property type="match status" value="1"/>
</dbReference>
<reference evidence="3" key="1">
    <citation type="submission" date="2022-09" db="EMBL/GenBank/DDBJ databases">
        <title>Maribacter litopenaei sp. nov., isolated from the intestinal tract of the Pacific White Shrimp, Litopenaeus vannamei.</title>
        <authorList>
            <person name="Kim S.Y."/>
            <person name="Hwang C.Y."/>
        </authorList>
    </citation>
    <scope>NUCLEOTIDE SEQUENCE</scope>
    <source>
        <strain evidence="3">HL-LV01</strain>
    </source>
</reference>
<dbReference type="SUPFAM" id="SSF47336">
    <property type="entry name" value="ACP-like"/>
    <property type="match status" value="1"/>
</dbReference>
<dbReference type="PANTHER" id="PTHR45681:SF6">
    <property type="entry name" value="POLYKETIDE SYNTHASE 37"/>
    <property type="match status" value="1"/>
</dbReference>
<dbReference type="Gene3D" id="1.10.1200.10">
    <property type="entry name" value="ACP-like"/>
    <property type="match status" value="1"/>
</dbReference>
<dbReference type="InterPro" id="IPR050444">
    <property type="entry name" value="Polyketide_Synthase"/>
</dbReference>
<dbReference type="InterPro" id="IPR014043">
    <property type="entry name" value="Acyl_transferase_dom"/>
</dbReference>
<dbReference type="InterPro" id="IPR036736">
    <property type="entry name" value="ACP-like_sf"/>
</dbReference>
<dbReference type="SUPFAM" id="SSF52151">
    <property type="entry name" value="FabD/lysophospholipase-like"/>
    <property type="match status" value="1"/>
</dbReference>